<organism evidence="2 3">
    <name type="scientific">Ensete ventricosum</name>
    <name type="common">Abyssinian banana</name>
    <name type="synonym">Musa ensete</name>
    <dbReference type="NCBI Taxonomy" id="4639"/>
    <lineage>
        <taxon>Eukaryota</taxon>
        <taxon>Viridiplantae</taxon>
        <taxon>Streptophyta</taxon>
        <taxon>Embryophyta</taxon>
        <taxon>Tracheophyta</taxon>
        <taxon>Spermatophyta</taxon>
        <taxon>Magnoliopsida</taxon>
        <taxon>Liliopsida</taxon>
        <taxon>Zingiberales</taxon>
        <taxon>Musaceae</taxon>
        <taxon>Ensete</taxon>
    </lineage>
</organism>
<keyword evidence="1" id="KW-0472">Membrane</keyword>
<dbReference type="Proteomes" id="UP000287651">
    <property type="component" value="Unassembled WGS sequence"/>
</dbReference>
<accession>A0A427A3M3</accession>
<evidence type="ECO:0000256" key="1">
    <source>
        <dbReference type="SAM" id="Phobius"/>
    </source>
</evidence>
<proteinExistence type="predicted"/>
<sequence length="101" mass="11320">MVLPYCAQRWPLMRVDGLPMIIVLVGGLATGATPAYKQPAHRHHACRWPPLLFSDHPYGWVVTLSIGVMLVDAVSTSSLRYPRDGCDDELLRSLRDLPLHM</sequence>
<evidence type="ECO:0000313" key="3">
    <source>
        <dbReference type="Proteomes" id="UP000287651"/>
    </source>
</evidence>
<reference evidence="2 3" key="1">
    <citation type="journal article" date="2014" name="Agronomy (Basel)">
        <title>A Draft Genome Sequence for Ensete ventricosum, the Drought-Tolerant Tree Against Hunger.</title>
        <authorList>
            <person name="Harrison J."/>
            <person name="Moore K.A."/>
            <person name="Paszkiewicz K."/>
            <person name="Jones T."/>
            <person name="Grant M."/>
            <person name="Ambacheew D."/>
            <person name="Muzemil S."/>
            <person name="Studholme D.J."/>
        </authorList>
    </citation>
    <scope>NUCLEOTIDE SEQUENCE [LARGE SCALE GENOMIC DNA]</scope>
</reference>
<name>A0A427A3M3_ENSVE</name>
<dbReference type="AlphaFoldDB" id="A0A427A3M3"/>
<keyword evidence="1" id="KW-0812">Transmembrane</keyword>
<protein>
    <submittedName>
        <fullName evidence="2">Uncharacterized protein</fullName>
    </submittedName>
</protein>
<keyword evidence="1" id="KW-1133">Transmembrane helix</keyword>
<feature type="transmembrane region" description="Helical" evidence="1">
    <location>
        <begin position="18"/>
        <end position="36"/>
    </location>
</feature>
<evidence type="ECO:0000313" key="2">
    <source>
        <dbReference type="EMBL" id="RRT70857.1"/>
    </source>
</evidence>
<dbReference type="EMBL" id="AMZH03003883">
    <property type="protein sequence ID" value="RRT70857.1"/>
    <property type="molecule type" value="Genomic_DNA"/>
</dbReference>
<gene>
    <name evidence="2" type="ORF">B296_00036125</name>
</gene>
<comment type="caution">
    <text evidence="2">The sequence shown here is derived from an EMBL/GenBank/DDBJ whole genome shotgun (WGS) entry which is preliminary data.</text>
</comment>